<dbReference type="Pfam" id="PF13419">
    <property type="entry name" value="HAD_2"/>
    <property type="match status" value="1"/>
</dbReference>
<gene>
    <name evidence="1" type="ORF">ANI01nite_19960</name>
</gene>
<organism evidence="1 2">
    <name type="scientific">Glutamicibacter nicotianae</name>
    <name type="common">Arthrobacter nicotianae</name>
    <dbReference type="NCBI Taxonomy" id="37929"/>
    <lineage>
        <taxon>Bacteria</taxon>
        <taxon>Bacillati</taxon>
        <taxon>Actinomycetota</taxon>
        <taxon>Actinomycetes</taxon>
        <taxon>Micrococcales</taxon>
        <taxon>Micrococcaceae</taxon>
        <taxon>Glutamicibacter</taxon>
    </lineage>
</organism>
<dbReference type="InterPro" id="IPR023198">
    <property type="entry name" value="PGP-like_dom2"/>
</dbReference>
<dbReference type="InterPro" id="IPR050155">
    <property type="entry name" value="HAD-like_hydrolase_sf"/>
</dbReference>
<dbReference type="SFLD" id="SFLDS00003">
    <property type="entry name" value="Haloacid_Dehalogenase"/>
    <property type="match status" value="1"/>
</dbReference>
<dbReference type="Gene3D" id="3.40.50.1000">
    <property type="entry name" value="HAD superfamily/HAD-like"/>
    <property type="match status" value="1"/>
</dbReference>
<dbReference type="Gene3D" id="1.10.150.240">
    <property type="entry name" value="Putative phosphatase, domain 2"/>
    <property type="match status" value="1"/>
</dbReference>
<name>A0ABQ0RLX5_GLUNI</name>
<dbReference type="InterPro" id="IPR023214">
    <property type="entry name" value="HAD_sf"/>
</dbReference>
<dbReference type="EMBL" id="BJNE01000007">
    <property type="protein sequence ID" value="GEC12793.1"/>
    <property type="molecule type" value="Genomic_DNA"/>
</dbReference>
<dbReference type="InterPro" id="IPR041492">
    <property type="entry name" value="HAD_2"/>
</dbReference>
<dbReference type="PANTHER" id="PTHR43434">
    <property type="entry name" value="PHOSPHOGLYCOLATE PHOSPHATASE"/>
    <property type="match status" value="1"/>
</dbReference>
<keyword evidence="2" id="KW-1185">Reference proteome</keyword>
<evidence type="ECO:0000313" key="2">
    <source>
        <dbReference type="Proteomes" id="UP000316242"/>
    </source>
</evidence>
<dbReference type="Proteomes" id="UP000316242">
    <property type="component" value="Unassembled WGS sequence"/>
</dbReference>
<evidence type="ECO:0000313" key="1">
    <source>
        <dbReference type="EMBL" id="GEC12793.1"/>
    </source>
</evidence>
<comment type="caution">
    <text evidence="1">The sequence shown here is derived from an EMBL/GenBank/DDBJ whole genome shotgun (WGS) entry which is preliminary data.</text>
</comment>
<protein>
    <submittedName>
        <fullName evidence="1">Phosphoglycolate phosphatase</fullName>
    </submittedName>
</protein>
<sequence length="236" mass="24849">MNMSVTSVLFDLDGTLVDPAGAITSGIRHAVTSHGLADPGEARVEALVGPPLQIGLRTLDGVTDENIGSIIAAYRARYAEAGMAESMVYPGIVALLDALRSAGIYVAVTTAKPINIARQLIARKGLDAHLDAIHGNADEHGSMGSSKTHIVAEALEHGQLDPERSVVVGDRHYDWDAARENSVASIGVAWGFAQGDELQQADAIAVTARDLAVLLLGAERANTINFDEDFMQEGAK</sequence>
<accession>A0ABQ0RLX5</accession>
<proteinExistence type="predicted"/>
<dbReference type="InterPro" id="IPR036412">
    <property type="entry name" value="HAD-like_sf"/>
</dbReference>
<dbReference type="SFLD" id="SFLDG01129">
    <property type="entry name" value="C1.5:_HAD__Beta-PGM__Phosphata"/>
    <property type="match status" value="1"/>
</dbReference>
<reference evidence="1 2" key="1">
    <citation type="submission" date="2019-06" db="EMBL/GenBank/DDBJ databases">
        <title>Whole genome shotgun sequence of Glutamicibacter nicotianae NBRC 14234.</title>
        <authorList>
            <person name="Hosoyama A."/>
            <person name="Uohara A."/>
            <person name="Ohji S."/>
            <person name="Ichikawa N."/>
        </authorList>
    </citation>
    <scope>NUCLEOTIDE SEQUENCE [LARGE SCALE GENOMIC DNA]</scope>
    <source>
        <strain evidence="1 2">NBRC 14234</strain>
    </source>
</reference>
<dbReference type="SUPFAM" id="SSF56784">
    <property type="entry name" value="HAD-like"/>
    <property type="match status" value="1"/>
</dbReference>
<dbReference type="PANTHER" id="PTHR43434:SF20">
    <property type="entry name" value="5'-NUCLEOTIDASE"/>
    <property type="match status" value="1"/>
</dbReference>